<reference evidence="4 5" key="1">
    <citation type="submission" date="2024-04" db="EMBL/GenBank/DDBJ databases">
        <title>Polymorphospora sp. isolated from Baiyangdian Lake in Xiong'an New Area.</title>
        <authorList>
            <person name="Zhang X."/>
            <person name="Liu J."/>
        </authorList>
    </citation>
    <scope>NUCLEOTIDE SEQUENCE [LARGE SCALE GENOMIC DNA]</scope>
    <source>
        <strain evidence="4 5">2-325</strain>
    </source>
</reference>
<dbReference type="InterPro" id="IPR050237">
    <property type="entry name" value="ATP-dep_AMP-bd_enzyme"/>
</dbReference>
<evidence type="ECO:0000259" key="2">
    <source>
        <dbReference type="Pfam" id="PF00550"/>
    </source>
</evidence>
<sequence>MQTNGVLLFRDHVEAVPDRAAFVFVGDGDDRVVTYAEFDADVHRVASGLLADGLAPGDRVLISARPGPELLQAIYGTVRAGLTAVLCDPGLPAPAAEAILADAGCLAAVVDGGDGGVTTAAVRRLPARTFTIGGPGPRGFAELLAAPVADLPVEVPDRFPAVAFLTSGSTGRPKMIFKTHEHFRLLTRYRSGGYTASAGAATEAEGRYLVATSLYHTSGLNAGVMLGLLRGWTGVVADSFHPAKILVKLALHRCATVVFTPSQAAALLRERDLLRALDLSALRSIRVGSGPSTPGMLDRLRAAVPTAEILNIYALTECAPCLGQPPGEKQAPDSCGRPWAGVEARLLDESGRQTTEGELWIKSDLISAGTILDEVTTRERYVDGWLRTRDIFRVDDEGWYHFVGRMDDMFVCGGENVFPGDVEKILASHPDVSDVCATGLPDEILGAVPAAAVVLRPGATARPADLVRHVRDNAPVHLVPRRVVVVPRIPTLGPGKVDRRQVRNDLTDAAPAPVATAPVATVAGDPLHERIARIWGEVMQVADPDPGLSFLDAGGTSALALALTTRLSDVDLTVELGDLLTDGSIDDLVRLARAGRSDTRVG</sequence>
<dbReference type="EMBL" id="JBCGDC010000079">
    <property type="protein sequence ID" value="MFB6396109.1"/>
    <property type="molecule type" value="Genomic_DNA"/>
</dbReference>
<dbReference type="InterPro" id="IPR000873">
    <property type="entry name" value="AMP-dep_synth/lig_dom"/>
</dbReference>
<comment type="caution">
    <text evidence="4">The sequence shown here is derived from an EMBL/GenBank/DDBJ whole genome shotgun (WGS) entry which is preliminary data.</text>
</comment>
<evidence type="ECO:0000259" key="1">
    <source>
        <dbReference type="Pfam" id="PF00501"/>
    </source>
</evidence>
<evidence type="ECO:0000259" key="3">
    <source>
        <dbReference type="Pfam" id="PF13193"/>
    </source>
</evidence>
<accession>A0ABV5CWH0</accession>
<dbReference type="InterPro" id="IPR042099">
    <property type="entry name" value="ANL_N_sf"/>
</dbReference>
<organism evidence="4 5">
    <name type="scientific">Polymorphospora lycopeni</name>
    <dbReference type="NCBI Taxonomy" id="3140240"/>
    <lineage>
        <taxon>Bacteria</taxon>
        <taxon>Bacillati</taxon>
        <taxon>Actinomycetota</taxon>
        <taxon>Actinomycetes</taxon>
        <taxon>Micromonosporales</taxon>
        <taxon>Micromonosporaceae</taxon>
        <taxon>Polymorphospora</taxon>
    </lineage>
</organism>
<feature type="domain" description="AMP-dependent synthetase/ligase" evidence="1">
    <location>
        <begin position="9"/>
        <end position="367"/>
    </location>
</feature>
<dbReference type="SUPFAM" id="SSF56801">
    <property type="entry name" value="Acetyl-CoA synthetase-like"/>
    <property type="match status" value="1"/>
</dbReference>
<evidence type="ECO:0000313" key="5">
    <source>
        <dbReference type="Proteomes" id="UP001582793"/>
    </source>
</evidence>
<dbReference type="Pfam" id="PF00550">
    <property type="entry name" value="PP-binding"/>
    <property type="match status" value="1"/>
</dbReference>
<dbReference type="InterPro" id="IPR045851">
    <property type="entry name" value="AMP-bd_C_sf"/>
</dbReference>
<dbReference type="PANTHER" id="PTHR43767:SF1">
    <property type="entry name" value="NONRIBOSOMAL PEPTIDE SYNTHASE PES1 (EUROFUNG)-RELATED"/>
    <property type="match status" value="1"/>
</dbReference>
<name>A0ABV5CWH0_9ACTN</name>
<dbReference type="Pfam" id="PF13193">
    <property type="entry name" value="AMP-binding_C"/>
    <property type="match status" value="1"/>
</dbReference>
<feature type="domain" description="Carrier" evidence="2">
    <location>
        <begin position="529"/>
        <end position="591"/>
    </location>
</feature>
<keyword evidence="5" id="KW-1185">Reference proteome</keyword>
<evidence type="ECO:0000313" key="4">
    <source>
        <dbReference type="EMBL" id="MFB6396109.1"/>
    </source>
</evidence>
<dbReference type="InterPro" id="IPR009081">
    <property type="entry name" value="PP-bd_ACP"/>
</dbReference>
<feature type="domain" description="AMP-binding enzyme C-terminal" evidence="3">
    <location>
        <begin position="422"/>
        <end position="496"/>
    </location>
</feature>
<gene>
    <name evidence="4" type="ORF">AAFH96_23805</name>
</gene>
<dbReference type="Proteomes" id="UP001582793">
    <property type="component" value="Unassembled WGS sequence"/>
</dbReference>
<dbReference type="InterPro" id="IPR036736">
    <property type="entry name" value="ACP-like_sf"/>
</dbReference>
<dbReference type="SUPFAM" id="SSF47336">
    <property type="entry name" value="ACP-like"/>
    <property type="match status" value="1"/>
</dbReference>
<protein>
    <submittedName>
        <fullName evidence="4">Class I adenylate-forming enzyme family protein</fullName>
    </submittedName>
</protein>
<dbReference type="Gene3D" id="3.40.50.12780">
    <property type="entry name" value="N-terminal domain of ligase-like"/>
    <property type="match status" value="1"/>
</dbReference>
<dbReference type="Gene3D" id="1.10.1200.10">
    <property type="entry name" value="ACP-like"/>
    <property type="match status" value="1"/>
</dbReference>
<dbReference type="Pfam" id="PF00501">
    <property type="entry name" value="AMP-binding"/>
    <property type="match status" value="1"/>
</dbReference>
<proteinExistence type="predicted"/>
<dbReference type="InterPro" id="IPR025110">
    <property type="entry name" value="AMP-bd_C"/>
</dbReference>
<dbReference type="RefSeq" id="WP_375735670.1">
    <property type="nucleotide sequence ID" value="NZ_JBCGDC010000079.1"/>
</dbReference>
<dbReference type="PANTHER" id="PTHR43767">
    <property type="entry name" value="LONG-CHAIN-FATTY-ACID--COA LIGASE"/>
    <property type="match status" value="1"/>
</dbReference>
<dbReference type="Gene3D" id="3.30.300.30">
    <property type="match status" value="1"/>
</dbReference>